<evidence type="ECO:0000313" key="4">
    <source>
        <dbReference type="Proteomes" id="UP001359485"/>
    </source>
</evidence>
<organism evidence="3 4">
    <name type="scientific">Polyplax serrata</name>
    <name type="common">Common mouse louse</name>
    <dbReference type="NCBI Taxonomy" id="468196"/>
    <lineage>
        <taxon>Eukaryota</taxon>
        <taxon>Metazoa</taxon>
        <taxon>Ecdysozoa</taxon>
        <taxon>Arthropoda</taxon>
        <taxon>Hexapoda</taxon>
        <taxon>Insecta</taxon>
        <taxon>Pterygota</taxon>
        <taxon>Neoptera</taxon>
        <taxon>Paraneoptera</taxon>
        <taxon>Psocodea</taxon>
        <taxon>Troctomorpha</taxon>
        <taxon>Phthiraptera</taxon>
        <taxon>Anoplura</taxon>
        <taxon>Polyplacidae</taxon>
        <taxon>Polyplax</taxon>
    </lineage>
</organism>
<dbReference type="Proteomes" id="UP001359485">
    <property type="component" value="Unassembled WGS sequence"/>
</dbReference>
<sequence length="91" mass="10440">MTNSLQGRTINGVPQRPAIRTPSSIRSNNSQSKVTKMLLIVSTVFVCLNLPSYILRTALRFQESSSFIRFRLSSKQNRKCNIRLERRVTQV</sequence>
<accession>A0ABR1AUE0</accession>
<evidence type="ECO:0000256" key="1">
    <source>
        <dbReference type="SAM" id="MobiDB-lite"/>
    </source>
</evidence>
<dbReference type="SUPFAM" id="SSF81321">
    <property type="entry name" value="Family A G protein-coupled receptor-like"/>
    <property type="match status" value="1"/>
</dbReference>
<name>A0ABR1AUE0_POLSC</name>
<feature type="region of interest" description="Disordered" evidence="1">
    <location>
        <begin position="1"/>
        <end position="29"/>
    </location>
</feature>
<keyword evidence="2" id="KW-0472">Membrane</keyword>
<keyword evidence="2" id="KW-1133">Transmembrane helix</keyword>
<dbReference type="Gene3D" id="1.20.1070.10">
    <property type="entry name" value="Rhodopsin 7-helix transmembrane proteins"/>
    <property type="match status" value="1"/>
</dbReference>
<feature type="transmembrane region" description="Helical" evidence="2">
    <location>
        <begin position="37"/>
        <end position="55"/>
    </location>
</feature>
<protein>
    <submittedName>
        <fullName evidence="3">Uncharacterized protein</fullName>
    </submittedName>
</protein>
<keyword evidence="2" id="KW-0812">Transmembrane</keyword>
<keyword evidence="4" id="KW-1185">Reference proteome</keyword>
<gene>
    <name evidence="3" type="ORF">RUM44_010046</name>
</gene>
<evidence type="ECO:0000256" key="2">
    <source>
        <dbReference type="SAM" id="Phobius"/>
    </source>
</evidence>
<proteinExistence type="predicted"/>
<reference evidence="3 4" key="1">
    <citation type="submission" date="2023-09" db="EMBL/GenBank/DDBJ databases">
        <title>Genomes of two closely related lineages of the louse Polyplax serrata with different host specificities.</title>
        <authorList>
            <person name="Martinu J."/>
            <person name="Tarabai H."/>
            <person name="Stefka J."/>
            <person name="Hypsa V."/>
        </authorList>
    </citation>
    <scope>NUCLEOTIDE SEQUENCE [LARGE SCALE GENOMIC DNA]</scope>
    <source>
        <strain evidence="3">98ZLc_SE</strain>
    </source>
</reference>
<dbReference type="EMBL" id="JAWJWF010000045">
    <property type="protein sequence ID" value="KAK6627568.1"/>
    <property type="molecule type" value="Genomic_DNA"/>
</dbReference>
<evidence type="ECO:0000313" key="3">
    <source>
        <dbReference type="EMBL" id="KAK6627568.1"/>
    </source>
</evidence>
<comment type="caution">
    <text evidence="3">The sequence shown here is derived from an EMBL/GenBank/DDBJ whole genome shotgun (WGS) entry which is preliminary data.</text>
</comment>